<keyword evidence="3" id="KW-1185">Reference proteome</keyword>
<feature type="region of interest" description="Disordered" evidence="1">
    <location>
        <begin position="1"/>
        <end position="28"/>
    </location>
</feature>
<evidence type="ECO:0000313" key="2">
    <source>
        <dbReference type="EMBL" id="QSZ28566.1"/>
    </source>
</evidence>
<organism evidence="2 3">
    <name type="scientific">Monilinia vaccinii-corymbosi</name>
    <dbReference type="NCBI Taxonomy" id="61207"/>
    <lineage>
        <taxon>Eukaryota</taxon>
        <taxon>Fungi</taxon>
        <taxon>Dikarya</taxon>
        <taxon>Ascomycota</taxon>
        <taxon>Pezizomycotina</taxon>
        <taxon>Leotiomycetes</taxon>
        <taxon>Helotiales</taxon>
        <taxon>Sclerotiniaceae</taxon>
        <taxon>Monilinia</taxon>
    </lineage>
</organism>
<feature type="region of interest" description="Disordered" evidence="1">
    <location>
        <begin position="205"/>
        <end position="226"/>
    </location>
</feature>
<name>A0A8A3P060_9HELO</name>
<evidence type="ECO:0000313" key="3">
    <source>
        <dbReference type="Proteomes" id="UP000672032"/>
    </source>
</evidence>
<dbReference type="EMBL" id="CP063405">
    <property type="protein sequence ID" value="QSZ28566.1"/>
    <property type="molecule type" value="Genomic_DNA"/>
</dbReference>
<reference evidence="2" key="1">
    <citation type="submission" date="2020-10" db="EMBL/GenBank/DDBJ databases">
        <title>Genome Sequence of Monilinia vaccinii-corymbosi Sheds Light on Mummy Berry Disease Infection of Blueberry and Mating Type.</title>
        <authorList>
            <person name="Yow A.G."/>
            <person name="Zhang Y."/>
            <person name="Bansal K."/>
            <person name="Eacker S.M."/>
            <person name="Sullivan S."/>
            <person name="Liachko I."/>
            <person name="Cubeta M.A."/>
            <person name="Rollins J.A."/>
            <person name="Ashrafi H."/>
        </authorList>
    </citation>
    <scope>NUCLEOTIDE SEQUENCE</scope>
    <source>
        <strain evidence="2">RL-1</strain>
    </source>
</reference>
<dbReference type="OrthoDB" id="5344482at2759"/>
<gene>
    <name evidence="2" type="ORF">DSL72_003064</name>
</gene>
<dbReference type="AlphaFoldDB" id="A0A8A3P060"/>
<protein>
    <submittedName>
        <fullName evidence="2">Uncharacterized protein</fullName>
    </submittedName>
</protein>
<accession>A0A8A3P060</accession>
<proteinExistence type="predicted"/>
<sequence length="365" mass="39021">MAVSTSAPRLHFEPDSVPIPSSSGQNAEECAPALSSSTALARFEFESGRGNEGTKILMVEWEDESSTTDGSGHNKNMGDWEVSWEGKSTVLSARDGADGKLHRLYFLLGPGASIPRIVKLSQVGGKTIQTNPLPAIFPPELGLSARQAGRKGVLHTIWAKKRLSVLQKEIEAEMKTNGEGIGLEMAMQEKQWIEENFGVGGARITQPDGPYNPTPTTPKTPVGGRLSEKLKGLKLGTSAQDLGHVSSEPKFEAQSNPLSPEQGDVAVSSFSLFHGGSSRPQAQAQAQSRLIAQLPPHHSSHHGHGMTSLNAVAVGDVEIPPQITAEEQIEDELFAVKMSPRSPEMTTSPFSFATKDVALSMASKQ</sequence>
<dbReference type="Proteomes" id="UP000672032">
    <property type="component" value="Chromosome 1"/>
</dbReference>
<evidence type="ECO:0000256" key="1">
    <source>
        <dbReference type="SAM" id="MobiDB-lite"/>
    </source>
</evidence>